<accession>A0A7H0SQ96</accession>
<dbReference type="KEGG" id="cpoy:GP475_08780"/>
<organism evidence="1 2">
    <name type="scientific">Corynebacterium poyangense</name>
    <dbReference type="NCBI Taxonomy" id="2684405"/>
    <lineage>
        <taxon>Bacteria</taxon>
        <taxon>Bacillati</taxon>
        <taxon>Actinomycetota</taxon>
        <taxon>Actinomycetes</taxon>
        <taxon>Mycobacteriales</taxon>
        <taxon>Corynebacteriaceae</taxon>
        <taxon>Corynebacterium</taxon>
    </lineage>
</organism>
<protein>
    <submittedName>
        <fullName evidence="1">Uncharacterized protein</fullName>
    </submittedName>
</protein>
<keyword evidence="2" id="KW-1185">Reference proteome</keyword>
<proteinExistence type="predicted"/>
<dbReference type="Proteomes" id="UP000516320">
    <property type="component" value="Chromosome"/>
</dbReference>
<evidence type="ECO:0000313" key="1">
    <source>
        <dbReference type="EMBL" id="QNQ90721.1"/>
    </source>
</evidence>
<gene>
    <name evidence="1" type="ORF">GP475_08780</name>
</gene>
<sequence length="120" mass="13469">MLRSTAAKDMVTVVLREMRMGEHGRMIPTEIGHVTVLGRLQQGSTEDIQTYISAGEKGVLNLKRFYCRNFPGDDLSLVIDEEGITYRVVGEPKRHRGSRRTARDVVNLTQTAVKRGVRNG</sequence>
<name>A0A7H0SQ96_9CORY</name>
<dbReference type="AlphaFoldDB" id="A0A7H0SQ96"/>
<dbReference type="RefSeq" id="WP_187974035.1">
    <property type="nucleotide sequence ID" value="NZ_CP046884.1"/>
</dbReference>
<dbReference type="EMBL" id="CP046884">
    <property type="protein sequence ID" value="QNQ90721.1"/>
    <property type="molecule type" value="Genomic_DNA"/>
</dbReference>
<evidence type="ECO:0000313" key="2">
    <source>
        <dbReference type="Proteomes" id="UP000516320"/>
    </source>
</evidence>
<reference evidence="1 2" key="1">
    <citation type="submission" date="2019-12" db="EMBL/GenBank/DDBJ databases">
        <title>Corynebacterium sp. nov., isolated from feces of the Anser Albifrons in China.</title>
        <authorList>
            <person name="Liu Q."/>
        </authorList>
    </citation>
    <scope>NUCLEOTIDE SEQUENCE [LARGE SCALE GENOMIC DNA]</scope>
    <source>
        <strain evidence="1 2">4H37-19</strain>
    </source>
</reference>